<name>A0A0B0P8L8_GOSAR</name>
<dbReference type="AlphaFoldDB" id="A0A0B0P8L8"/>
<reference evidence="2" key="1">
    <citation type="submission" date="2014-09" db="EMBL/GenBank/DDBJ databases">
        <authorList>
            <person name="Mudge J."/>
            <person name="Ramaraj T."/>
            <person name="Lindquist I.E."/>
            <person name="Bharti A.K."/>
            <person name="Sundararajan A."/>
            <person name="Cameron C.T."/>
            <person name="Woodward J.E."/>
            <person name="May G.D."/>
            <person name="Brubaker C."/>
            <person name="Broadhvest J."/>
            <person name="Wilkins T.A."/>
        </authorList>
    </citation>
    <scope>NUCLEOTIDE SEQUENCE</scope>
    <source>
        <strain evidence="2">cv. AKA8401</strain>
    </source>
</reference>
<keyword evidence="2" id="KW-1185">Reference proteome</keyword>
<proteinExistence type="predicted"/>
<dbReference type="EMBL" id="KN418318">
    <property type="protein sequence ID" value="KHG21370.1"/>
    <property type="molecule type" value="Genomic_DNA"/>
</dbReference>
<evidence type="ECO:0000313" key="1">
    <source>
        <dbReference type="EMBL" id="KHG21370.1"/>
    </source>
</evidence>
<accession>A0A0B0P8L8</accession>
<evidence type="ECO:0000313" key="2">
    <source>
        <dbReference type="Proteomes" id="UP000032142"/>
    </source>
</evidence>
<organism evidence="1 2">
    <name type="scientific">Gossypium arboreum</name>
    <name type="common">Tree cotton</name>
    <name type="synonym">Gossypium nanking</name>
    <dbReference type="NCBI Taxonomy" id="29729"/>
    <lineage>
        <taxon>Eukaryota</taxon>
        <taxon>Viridiplantae</taxon>
        <taxon>Streptophyta</taxon>
        <taxon>Embryophyta</taxon>
        <taxon>Tracheophyta</taxon>
        <taxon>Spermatophyta</taxon>
        <taxon>Magnoliopsida</taxon>
        <taxon>eudicotyledons</taxon>
        <taxon>Gunneridae</taxon>
        <taxon>Pentapetalae</taxon>
        <taxon>rosids</taxon>
        <taxon>malvids</taxon>
        <taxon>Malvales</taxon>
        <taxon>Malvaceae</taxon>
        <taxon>Malvoideae</taxon>
        <taxon>Gossypium</taxon>
    </lineage>
</organism>
<dbReference type="Proteomes" id="UP000032142">
    <property type="component" value="Unassembled WGS sequence"/>
</dbReference>
<sequence length="30" mass="3356">MVNLVSEMDQLASLKQFPASFSLSLLFLLL</sequence>
<protein>
    <submittedName>
        <fullName evidence="1">Uncharacterized protein</fullName>
    </submittedName>
</protein>
<gene>
    <name evidence="1" type="ORF">F383_03439</name>
</gene>